<proteinExistence type="predicted"/>
<evidence type="ECO:0000313" key="1">
    <source>
        <dbReference type="EMBL" id="SEH06493.1"/>
    </source>
</evidence>
<name>A0A1H6FA49_9GAMM</name>
<keyword evidence="2" id="KW-1185">Reference proteome</keyword>
<accession>A0A1H6FA49</accession>
<protein>
    <submittedName>
        <fullName evidence="1">Uncharacterized protein</fullName>
    </submittedName>
</protein>
<dbReference type="Proteomes" id="UP000236724">
    <property type="component" value="Unassembled WGS sequence"/>
</dbReference>
<evidence type="ECO:0000313" key="2">
    <source>
        <dbReference type="Proteomes" id="UP000236724"/>
    </source>
</evidence>
<sequence length="34" mass="3686">MNKFIAGICVGILIAAFIISKTEPLLLRVNNGRV</sequence>
<gene>
    <name evidence="1" type="ORF">MBHS_02355</name>
</gene>
<dbReference type="EMBL" id="FMSV02000497">
    <property type="protein sequence ID" value="SEH06493.1"/>
    <property type="molecule type" value="Genomic_DNA"/>
</dbReference>
<dbReference type="AlphaFoldDB" id="A0A1H6FA49"/>
<organism evidence="1 2">
    <name type="scientific">Candidatus Venteria ishoeyi</name>
    <dbReference type="NCBI Taxonomy" id="1899563"/>
    <lineage>
        <taxon>Bacteria</taxon>
        <taxon>Pseudomonadati</taxon>
        <taxon>Pseudomonadota</taxon>
        <taxon>Gammaproteobacteria</taxon>
        <taxon>Thiotrichales</taxon>
        <taxon>Thiotrichaceae</taxon>
        <taxon>Venteria</taxon>
    </lineage>
</organism>
<reference evidence="1 2" key="1">
    <citation type="submission" date="2016-10" db="EMBL/GenBank/DDBJ databases">
        <authorList>
            <person name="de Groot N.N."/>
        </authorList>
    </citation>
    <scope>NUCLEOTIDE SEQUENCE [LARGE SCALE GENOMIC DNA]</scope>
    <source>
        <strain evidence="1">MBHS1</strain>
    </source>
</reference>